<feature type="transmembrane region" description="Helical" evidence="7">
    <location>
        <begin position="212"/>
        <end position="234"/>
    </location>
</feature>
<comment type="subcellular location">
    <subcellularLocation>
        <location evidence="1 7">Cell inner membrane</location>
        <topology evidence="1 7">Multi-pass membrane protein</topology>
    </subcellularLocation>
</comment>
<keyword evidence="5 7" id="KW-1133">Transmembrane helix</keyword>
<evidence type="ECO:0000256" key="4">
    <source>
        <dbReference type="ARBA" id="ARBA00022692"/>
    </source>
</evidence>
<evidence type="ECO:0000313" key="10">
    <source>
        <dbReference type="Proteomes" id="UP000203589"/>
    </source>
</evidence>
<dbReference type="AlphaFoldDB" id="A0A222EAK7"/>
<comment type="similarity">
    <text evidence="7">Belongs to the TRAP transporter large permease family.</text>
</comment>
<evidence type="ECO:0000256" key="3">
    <source>
        <dbReference type="ARBA" id="ARBA00022519"/>
    </source>
</evidence>
<feature type="domain" description="TRAP C4-dicarboxylate transport system permease DctM subunit" evidence="8">
    <location>
        <begin position="7"/>
        <end position="415"/>
    </location>
</feature>
<keyword evidence="7" id="KW-0813">Transport</keyword>
<dbReference type="EMBL" id="CP022541">
    <property type="protein sequence ID" value="ASP23235.1"/>
    <property type="molecule type" value="Genomic_DNA"/>
</dbReference>
<dbReference type="RefSeq" id="WP_094037358.1">
    <property type="nucleotide sequence ID" value="NZ_CP022541.1"/>
</dbReference>
<dbReference type="PANTHER" id="PTHR33362:SF2">
    <property type="entry name" value="TRAP TRANSPORTER LARGE PERMEASE PROTEIN"/>
    <property type="match status" value="1"/>
</dbReference>
<dbReference type="NCBIfam" id="TIGR00786">
    <property type="entry name" value="dctM"/>
    <property type="match status" value="1"/>
</dbReference>
<gene>
    <name evidence="9" type="ORF">ANTHELSMS3_04843</name>
</gene>
<feature type="transmembrane region" description="Helical" evidence="7">
    <location>
        <begin position="357"/>
        <end position="383"/>
    </location>
</feature>
<feature type="transmembrane region" description="Helical" evidence="7">
    <location>
        <begin position="6"/>
        <end position="32"/>
    </location>
</feature>
<organism evidence="9 10">
    <name type="scientific">Antarctobacter heliothermus</name>
    <dbReference type="NCBI Taxonomy" id="74033"/>
    <lineage>
        <taxon>Bacteria</taxon>
        <taxon>Pseudomonadati</taxon>
        <taxon>Pseudomonadota</taxon>
        <taxon>Alphaproteobacteria</taxon>
        <taxon>Rhodobacterales</taxon>
        <taxon>Roseobacteraceae</taxon>
        <taxon>Antarctobacter</taxon>
    </lineage>
</organism>
<keyword evidence="10" id="KW-1185">Reference proteome</keyword>
<comment type="subunit">
    <text evidence="7">The complex comprises the extracytoplasmic solute receptor protein and the two transmembrane proteins.</text>
</comment>
<evidence type="ECO:0000256" key="2">
    <source>
        <dbReference type="ARBA" id="ARBA00022475"/>
    </source>
</evidence>
<dbReference type="OrthoDB" id="9790209at2"/>
<keyword evidence="9" id="KW-0614">Plasmid</keyword>
<feature type="transmembrane region" description="Helical" evidence="7">
    <location>
        <begin position="78"/>
        <end position="103"/>
    </location>
</feature>
<feature type="transmembrane region" description="Helical" evidence="7">
    <location>
        <begin position="240"/>
        <end position="258"/>
    </location>
</feature>
<evidence type="ECO:0000313" key="9">
    <source>
        <dbReference type="EMBL" id="ASP23235.1"/>
    </source>
</evidence>
<keyword evidence="2" id="KW-1003">Cell membrane</keyword>
<feature type="transmembrane region" description="Helical" evidence="7">
    <location>
        <begin position="333"/>
        <end position="351"/>
    </location>
</feature>
<dbReference type="Proteomes" id="UP000203589">
    <property type="component" value="Plasmid pSMS3-1"/>
</dbReference>
<evidence type="ECO:0000256" key="7">
    <source>
        <dbReference type="RuleBase" id="RU369079"/>
    </source>
</evidence>
<evidence type="ECO:0000256" key="6">
    <source>
        <dbReference type="ARBA" id="ARBA00023136"/>
    </source>
</evidence>
<dbReference type="PIRSF" id="PIRSF006066">
    <property type="entry name" value="HI0050"/>
    <property type="match status" value="1"/>
</dbReference>
<keyword evidence="3 7" id="KW-0997">Cell inner membrane</keyword>
<dbReference type="GO" id="GO:0022857">
    <property type="term" value="F:transmembrane transporter activity"/>
    <property type="evidence" value="ECO:0007669"/>
    <property type="project" value="UniProtKB-UniRule"/>
</dbReference>
<dbReference type="GO" id="GO:0005886">
    <property type="term" value="C:plasma membrane"/>
    <property type="evidence" value="ECO:0007669"/>
    <property type="project" value="UniProtKB-SubCell"/>
</dbReference>
<dbReference type="PANTHER" id="PTHR33362">
    <property type="entry name" value="SIALIC ACID TRAP TRANSPORTER PERMEASE PROTEIN SIAT-RELATED"/>
    <property type="match status" value="1"/>
</dbReference>
<evidence type="ECO:0000259" key="8">
    <source>
        <dbReference type="Pfam" id="PF06808"/>
    </source>
</evidence>
<keyword evidence="6 7" id="KW-0472">Membrane</keyword>
<reference evidence="9 10" key="1">
    <citation type="submission" date="2017-07" db="EMBL/GenBank/DDBJ databases">
        <title>Genome Sequence of Antarctobacter heliothermus Strain SMS3 Isolated from a culture of the Diatom Skeletonema marinoi.</title>
        <authorList>
            <person name="Topel M."/>
            <person name="Pinder M.I.M."/>
            <person name="Johansson O.N."/>
            <person name="Kourtchenko O."/>
            <person name="Godhe A."/>
            <person name="Clarke A.K."/>
        </authorList>
    </citation>
    <scope>NUCLEOTIDE SEQUENCE [LARGE SCALE GENOMIC DNA]</scope>
    <source>
        <strain evidence="9 10">SMS3</strain>
        <plasmid evidence="10">Plasmid psms3-1</plasmid>
    </source>
</reference>
<dbReference type="InterPro" id="IPR004681">
    <property type="entry name" value="TRAP_DctM"/>
</dbReference>
<name>A0A222EAK7_9RHOB</name>
<dbReference type="InterPro" id="IPR010656">
    <property type="entry name" value="DctM"/>
</dbReference>
<protein>
    <recommendedName>
        <fullName evidence="7">TRAP transporter large permease protein</fullName>
    </recommendedName>
</protein>
<feature type="transmembrane region" description="Helical" evidence="7">
    <location>
        <begin position="270"/>
        <end position="291"/>
    </location>
</feature>
<sequence length="427" mass="44831">MSLFGGMAMLLLAGGVPIFFVLGLTALVAVLYADLPLVLLAHRFYSGLNSFTLMAIPFFILAGLLMDAGGLSRRIVDFSMALIGWVTGSLLMVAIVAATALAAMSGSGSADTAAVSAVLQPELRRRGYNVDFAAALISVSGTLAQVIPPSLMLVLIGVINNQSIGALFMAGILPGLLVLPGLFFIAHRHAVQGGPQYRATESFDLRLLGRRFVLALPAFGLGVIIMGGILGGIFTATEAAGVAVGYALFVGAFIYRELTWARLWKAMVQASAFTSGILILVAAATTFNWLIADAGVPALIAAWFEANVNNVWAFLLIVNVLLMGLGMVMESLAIILLLSPILLPIAVGYGLDPVHFSVVVVFNCAIGMVTPPLGGAVFVAATIARRPFLAVVRHVLKPWAWMTIVLLLIAFIPGISLLLPGLAGYLD</sequence>
<dbReference type="Pfam" id="PF06808">
    <property type="entry name" value="DctM"/>
    <property type="match status" value="1"/>
</dbReference>
<feature type="transmembrane region" description="Helical" evidence="7">
    <location>
        <begin position="44"/>
        <end position="66"/>
    </location>
</feature>
<proteinExistence type="inferred from homology"/>
<dbReference type="KEGG" id="aht:ANTHELSMS3_04843"/>
<geneLocation type="plasmid" evidence="10">
    <name>psms3-1</name>
</geneLocation>
<feature type="transmembrane region" description="Helical" evidence="7">
    <location>
        <begin position="164"/>
        <end position="186"/>
    </location>
</feature>
<comment type="function">
    <text evidence="7">Part of the tripartite ATP-independent periplasmic (TRAP) transport system.</text>
</comment>
<feature type="transmembrane region" description="Helical" evidence="7">
    <location>
        <begin position="404"/>
        <end position="426"/>
    </location>
</feature>
<feature type="transmembrane region" description="Helical" evidence="7">
    <location>
        <begin position="132"/>
        <end position="158"/>
    </location>
</feature>
<evidence type="ECO:0000256" key="1">
    <source>
        <dbReference type="ARBA" id="ARBA00004429"/>
    </source>
</evidence>
<evidence type="ECO:0000256" key="5">
    <source>
        <dbReference type="ARBA" id="ARBA00022989"/>
    </source>
</evidence>
<feature type="transmembrane region" description="Helical" evidence="7">
    <location>
        <begin position="311"/>
        <end position="328"/>
    </location>
</feature>
<accession>A0A222EAK7</accession>
<keyword evidence="4 7" id="KW-0812">Transmembrane</keyword>